<feature type="domain" description="CCHC-type" evidence="3">
    <location>
        <begin position="17"/>
        <end position="32"/>
    </location>
</feature>
<feature type="compositionally biased region" description="Low complexity" evidence="2">
    <location>
        <begin position="722"/>
        <end position="737"/>
    </location>
</feature>
<feature type="region of interest" description="Disordered" evidence="2">
    <location>
        <begin position="38"/>
        <end position="385"/>
    </location>
</feature>
<feature type="compositionally biased region" description="Basic and acidic residues" evidence="2">
    <location>
        <begin position="297"/>
        <end position="334"/>
    </location>
</feature>
<feature type="compositionally biased region" description="Low complexity" evidence="2">
    <location>
        <begin position="118"/>
        <end position="127"/>
    </location>
</feature>
<evidence type="ECO:0000256" key="1">
    <source>
        <dbReference type="PROSITE-ProRule" id="PRU00047"/>
    </source>
</evidence>
<reference evidence="4" key="2">
    <citation type="submission" date="2023-06" db="EMBL/GenBank/DDBJ databases">
        <authorList>
            <consortium name="Lawrence Berkeley National Laboratory"/>
            <person name="Mondo S.J."/>
            <person name="Hensen N."/>
            <person name="Bonometti L."/>
            <person name="Westerberg I."/>
            <person name="Brannstrom I.O."/>
            <person name="Guillou S."/>
            <person name="Cros-Aarteil S."/>
            <person name="Calhoun S."/>
            <person name="Haridas S."/>
            <person name="Kuo A."/>
            <person name="Pangilinan J."/>
            <person name="Riley R."/>
            <person name="Labutti K."/>
            <person name="Andreopoulos B."/>
            <person name="Lipzen A."/>
            <person name="Chen C."/>
            <person name="Yanf M."/>
            <person name="Daum C."/>
            <person name="Ng V."/>
            <person name="Clum A."/>
            <person name="Steindorff A."/>
            <person name="Ohm R."/>
            <person name="Martin F."/>
            <person name="Silar P."/>
            <person name="Natvig D."/>
            <person name="Lalanne C."/>
            <person name="Gautier V."/>
            <person name="Ament-Velasquez S.L."/>
            <person name="Kruys A."/>
            <person name="Hutchinson M.I."/>
            <person name="Powell A.J."/>
            <person name="Barry K."/>
            <person name="Miller A.N."/>
            <person name="Grigoriev I.V."/>
            <person name="Debuchy R."/>
            <person name="Gladieux P."/>
            <person name="Thoren M.H."/>
            <person name="Johannesson H."/>
        </authorList>
    </citation>
    <scope>NUCLEOTIDE SEQUENCE</scope>
    <source>
        <strain evidence="4">PSN324</strain>
    </source>
</reference>
<feature type="compositionally biased region" description="Basic residues" evidence="2">
    <location>
        <begin position="757"/>
        <end position="768"/>
    </location>
</feature>
<dbReference type="GO" id="GO:0008270">
    <property type="term" value="F:zinc ion binding"/>
    <property type="evidence" value="ECO:0007669"/>
    <property type="project" value="UniProtKB-KW"/>
</dbReference>
<feature type="region of interest" description="Disordered" evidence="2">
    <location>
        <begin position="510"/>
        <end position="778"/>
    </location>
</feature>
<keyword evidence="1" id="KW-0479">Metal-binding</keyword>
<dbReference type="Proteomes" id="UP001321749">
    <property type="component" value="Unassembled WGS sequence"/>
</dbReference>
<dbReference type="InterPro" id="IPR001878">
    <property type="entry name" value="Znf_CCHC"/>
</dbReference>
<proteinExistence type="predicted"/>
<feature type="compositionally biased region" description="Basic and acidic residues" evidence="2">
    <location>
        <begin position="541"/>
        <end position="596"/>
    </location>
</feature>
<feature type="compositionally biased region" description="Basic and acidic residues" evidence="2">
    <location>
        <begin position="50"/>
        <end position="68"/>
    </location>
</feature>
<organism evidence="4 5">
    <name type="scientific">Cladorrhinum samala</name>
    <dbReference type="NCBI Taxonomy" id="585594"/>
    <lineage>
        <taxon>Eukaryota</taxon>
        <taxon>Fungi</taxon>
        <taxon>Dikarya</taxon>
        <taxon>Ascomycota</taxon>
        <taxon>Pezizomycotina</taxon>
        <taxon>Sordariomycetes</taxon>
        <taxon>Sordariomycetidae</taxon>
        <taxon>Sordariales</taxon>
        <taxon>Podosporaceae</taxon>
        <taxon>Cladorrhinum</taxon>
    </lineage>
</organism>
<feature type="region of interest" description="Disordered" evidence="2">
    <location>
        <begin position="469"/>
        <end position="495"/>
    </location>
</feature>
<feature type="compositionally biased region" description="Basic residues" evidence="2">
    <location>
        <begin position="281"/>
        <end position="296"/>
    </location>
</feature>
<feature type="compositionally biased region" description="Low complexity" evidence="2">
    <location>
        <begin position="510"/>
        <end position="520"/>
    </location>
</feature>
<feature type="compositionally biased region" description="Pro residues" evidence="2">
    <location>
        <begin position="245"/>
        <end position="269"/>
    </location>
</feature>
<name>A0AAV9HY58_9PEZI</name>
<feature type="compositionally biased region" description="Pro residues" evidence="2">
    <location>
        <begin position="105"/>
        <end position="117"/>
    </location>
</feature>
<dbReference type="InterPro" id="IPR036875">
    <property type="entry name" value="Znf_CCHC_sf"/>
</dbReference>
<dbReference type="SMART" id="SM00343">
    <property type="entry name" value="ZnF_C2HC"/>
    <property type="match status" value="1"/>
</dbReference>
<keyword evidence="1" id="KW-0863">Zinc-finger</keyword>
<dbReference type="Gene3D" id="4.10.60.10">
    <property type="entry name" value="Zinc finger, CCHC-type"/>
    <property type="match status" value="1"/>
</dbReference>
<keyword evidence="5" id="KW-1185">Reference proteome</keyword>
<feature type="compositionally biased region" description="Low complexity" evidence="2">
    <location>
        <begin position="157"/>
        <end position="173"/>
    </location>
</feature>
<comment type="caution">
    <text evidence="4">The sequence shown here is derived from an EMBL/GenBank/DDBJ whole genome shotgun (WGS) entry which is preliminary data.</text>
</comment>
<evidence type="ECO:0000313" key="4">
    <source>
        <dbReference type="EMBL" id="KAK4465812.1"/>
    </source>
</evidence>
<dbReference type="Pfam" id="PF00098">
    <property type="entry name" value="zf-CCHC"/>
    <property type="match status" value="1"/>
</dbReference>
<dbReference type="AlphaFoldDB" id="A0AAV9HY58"/>
<accession>A0AAV9HY58</accession>
<feature type="compositionally biased region" description="Basic residues" evidence="2">
    <location>
        <begin position="605"/>
        <end position="616"/>
    </location>
</feature>
<evidence type="ECO:0000313" key="5">
    <source>
        <dbReference type="Proteomes" id="UP001321749"/>
    </source>
</evidence>
<evidence type="ECO:0000256" key="2">
    <source>
        <dbReference type="SAM" id="MobiDB-lite"/>
    </source>
</evidence>
<dbReference type="EMBL" id="MU864936">
    <property type="protein sequence ID" value="KAK4465812.1"/>
    <property type="molecule type" value="Genomic_DNA"/>
</dbReference>
<feature type="compositionally biased region" description="Basic and acidic residues" evidence="2">
    <location>
        <begin position="352"/>
        <end position="385"/>
    </location>
</feature>
<feature type="compositionally biased region" description="Basic and acidic residues" evidence="2">
    <location>
        <begin position="644"/>
        <end position="666"/>
    </location>
</feature>
<reference evidence="4" key="1">
    <citation type="journal article" date="2023" name="Mol. Phylogenet. Evol.">
        <title>Genome-scale phylogeny and comparative genomics of the fungal order Sordariales.</title>
        <authorList>
            <person name="Hensen N."/>
            <person name="Bonometti L."/>
            <person name="Westerberg I."/>
            <person name="Brannstrom I.O."/>
            <person name="Guillou S."/>
            <person name="Cros-Aarteil S."/>
            <person name="Calhoun S."/>
            <person name="Haridas S."/>
            <person name="Kuo A."/>
            <person name="Mondo S."/>
            <person name="Pangilinan J."/>
            <person name="Riley R."/>
            <person name="LaButti K."/>
            <person name="Andreopoulos B."/>
            <person name="Lipzen A."/>
            <person name="Chen C."/>
            <person name="Yan M."/>
            <person name="Daum C."/>
            <person name="Ng V."/>
            <person name="Clum A."/>
            <person name="Steindorff A."/>
            <person name="Ohm R.A."/>
            <person name="Martin F."/>
            <person name="Silar P."/>
            <person name="Natvig D.O."/>
            <person name="Lalanne C."/>
            <person name="Gautier V."/>
            <person name="Ament-Velasquez S.L."/>
            <person name="Kruys A."/>
            <person name="Hutchinson M.I."/>
            <person name="Powell A.J."/>
            <person name="Barry K."/>
            <person name="Miller A.N."/>
            <person name="Grigoriev I.V."/>
            <person name="Debuchy R."/>
            <person name="Gladieux P."/>
            <person name="Hiltunen Thoren M."/>
            <person name="Johannesson H."/>
        </authorList>
    </citation>
    <scope>NUCLEOTIDE SEQUENCE</scope>
    <source>
        <strain evidence="4">PSN324</strain>
    </source>
</reference>
<gene>
    <name evidence="4" type="ORF">QBC42DRAFT_336012</name>
</gene>
<protein>
    <recommendedName>
        <fullName evidence="3">CCHC-type domain-containing protein</fullName>
    </recommendedName>
</protein>
<dbReference type="GO" id="GO:0003676">
    <property type="term" value="F:nucleic acid binding"/>
    <property type="evidence" value="ECO:0007669"/>
    <property type="project" value="InterPro"/>
</dbReference>
<dbReference type="SUPFAM" id="SSF57756">
    <property type="entry name" value="Retrovirus zinc finger-like domains"/>
    <property type="match status" value="1"/>
</dbReference>
<evidence type="ECO:0000259" key="3">
    <source>
        <dbReference type="PROSITE" id="PS50158"/>
    </source>
</evidence>
<feature type="compositionally biased region" description="Polar residues" evidence="2">
    <location>
        <begin position="710"/>
        <end position="721"/>
    </location>
</feature>
<dbReference type="PROSITE" id="PS50158">
    <property type="entry name" value="ZF_CCHC"/>
    <property type="match status" value="1"/>
</dbReference>
<sequence>MSNAAPGQSTSQSQDECYNCGARGHWVIACPEATREVPAGLQRQRASKQSQDKYSRSDKNNSSHDRRGPVVTRYPLPPPPASQPLSGYGQPVPAPYPSGAASGLPHPPAIPPPPPPTQAQGYQQPTYPTAPFNGGYPVQPAPPGYGQFAGHVPVPAPQYGQPQAYGQPQYGAPYHPPANYYQGGVPQHPPPAFAGNAYPQQYGPAPQPPPPGAVPYSAQPPYPSQPLPPHADYQYPQVPHSSHVPVPPGHSFQPPPPGWNPATFGPPPGHASGPRQPPNNHNHRGKKNHGNKRNRDRNRDRNSHENQARGGDNQKKQHHDQQPRDRQQHQDAKQSRQKNQQDQQKEATAGDQPEKQLLKKKDGEKSGPKKDKEKKDDGEFDYGSEKDLKLVFPEIEVHPADPVGIPLPFEYTEDPTIPPAYNATCVKSSYFNEYDLTEFVRPIRDSQAWPTLKDDPAFQMYPGMITRTFPPDQHEYPTYERVAPPSPSATIKMPPRYNVDRAVLEQRLQQKLAAAEQAQRSDTPRRDGHAPRASSAGYRGRRQESSRDRRDWDRSYDNNKRATKRSYEDENDRDSSRDFKRARRADSRDRSPDYLRNRGTSPTRRWSRSPLRRRRSPSPGFNIDTDPWAPQAGETSLYTPVSGRRIDVRSSTPREDRAPPNRRNDSGYHSGHSLEKGPSQSVYRDGGERSPYRRRSRSRSNTRSDRGRSPSRTLDRSYSQVSSSSGRGRTRTRSPSPLTAMEADLLGMADTDDAAEKKRKIMAKKPVKRPQVAAAYRK</sequence>
<keyword evidence="1" id="KW-0862">Zinc</keyword>
<feature type="compositionally biased region" description="Pro residues" evidence="2">
    <location>
        <begin position="205"/>
        <end position="229"/>
    </location>
</feature>